<dbReference type="PRINTS" id="PR00096">
    <property type="entry name" value="GATASE"/>
</dbReference>
<gene>
    <name evidence="3" type="ORF">IAC47_06640</name>
</gene>
<sequence length="191" mass="21482">MRILVIDNYDSFVWNIIQLLREVRPDIDMCVVKNDETDMGMLSGFDGILISPGPGLPSQAGGLMKTIGFCKDTHSILGICLGHQAIAQFFGGDIVRLSRPLHGFRDRIEITDRENILFRGVEAPVLAGHYHSWVVRRDNLPKELIAGAFDSFGNIAALRHRTKPLYGLQFHPESFMSNCGKRIMENWLDSL</sequence>
<protein>
    <submittedName>
        <fullName evidence="3">Aminodeoxychorismate/anthranilate synthase component II</fullName>
    </submittedName>
</protein>
<organism evidence="3 4">
    <name type="scientific">Candidatus Onthomorpha intestinigallinarum</name>
    <dbReference type="NCBI Taxonomy" id="2840880"/>
    <lineage>
        <taxon>Bacteria</taxon>
        <taxon>Pseudomonadati</taxon>
        <taxon>Bacteroidota</taxon>
        <taxon>Bacteroidia</taxon>
        <taxon>Bacteroidales</taxon>
        <taxon>Candidatus Onthomorpha</taxon>
    </lineage>
</organism>
<keyword evidence="1" id="KW-0315">Glutamine amidotransferase</keyword>
<dbReference type="InterPro" id="IPR050472">
    <property type="entry name" value="Anth_synth/Amidotransfase"/>
</dbReference>
<evidence type="ECO:0000313" key="3">
    <source>
        <dbReference type="EMBL" id="HIW87933.1"/>
    </source>
</evidence>
<dbReference type="CDD" id="cd01743">
    <property type="entry name" value="GATase1_Anthranilate_Synthase"/>
    <property type="match status" value="1"/>
</dbReference>
<dbReference type="InterPro" id="IPR029062">
    <property type="entry name" value="Class_I_gatase-like"/>
</dbReference>
<proteinExistence type="predicted"/>
<dbReference type="GO" id="GO:0004049">
    <property type="term" value="F:anthranilate synthase activity"/>
    <property type="evidence" value="ECO:0007669"/>
    <property type="project" value="TreeGrafter"/>
</dbReference>
<evidence type="ECO:0000256" key="1">
    <source>
        <dbReference type="ARBA" id="ARBA00022962"/>
    </source>
</evidence>
<dbReference type="InterPro" id="IPR017926">
    <property type="entry name" value="GATASE"/>
</dbReference>
<accession>A0A9D1RGZ7</accession>
<dbReference type="AlphaFoldDB" id="A0A9D1RGZ7"/>
<evidence type="ECO:0000313" key="4">
    <source>
        <dbReference type="Proteomes" id="UP000824267"/>
    </source>
</evidence>
<dbReference type="PRINTS" id="PR00097">
    <property type="entry name" value="ANTSNTHASEII"/>
</dbReference>
<dbReference type="PANTHER" id="PTHR43418:SF4">
    <property type="entry name" value="MULTIFUNCTIONAL TRYPTOPHAN BIOSYNTHESIS PROTEIN"/>
    <property type="match status" value="1"/>
</dbReference>
<dbReference type="InterPro" id="IPR006221">
    <property type="entry name" value="TrpG/PapA_dom"/>
</dbReference>
<reference evidence="3" key="2">
    <citation type="submission" date="2021-04" db="EMBL/GenBank/DDBJ databases">
        <authorList>
            <person name="Gilroy R."/>
        </authorList>
    </citation>
    <scope>NUCLEOTIDE SEQUENCE</scope>
    <source>
        <strain evidence="3">Gambia16-930</strain>
    </source>
</reference>
<dbReference type="PANTHER" id="PTHR43418">
    <property type="entry name" value="MULTIFUNCTIONAL TRYPTOPHAN BIOSYNTHESIS PROTEIN-RELATED"/>
    <property type="match status" value="1"/>
</dbReference>
<dbReference type="EMBL" id="DXGG01000209">
    <property type="protein sequence ID" value="HIW87933.1"/>
    <property type="molecule type" value="Genomic_DNA"/>
</dbReference>
<comment type="caution">
    <text evidence="3">The sequence shown here is derived from an EMBL/GenBank/DDBJ whole genome shotgun (WGS) entry which is preliminary data.</text>
</comment>
<dbReference type="NCBIfam" id="TIGR00566">
    <property type="entry name" value="trpG_papA"/>
    <property type="match status" value="1"/>
</dbReference>
<dbReference type="GO" id="GO:0000162">
    <property type="term" value="P:L-tryptophan biosynthetic process"/>
    <property type="evidence" value="ECO:0007669"/>
    <property type="project" value="TreeGrafter"/>
</dbReference>
<feature type="domain" description="Glutamine amidotransferase" evidence="2">
    <location>
        <begin position="4"/>
        <end position="188"/>
    </location>
</feature>
<dbReference type="Gene3D" id="3.40.50.880">
    <property type="match status" value="1"/>
</dbReference>
<dbReference type="PROSITE" id="PS51273">
    <property type="entry name" value="GATASE_TYPE_1"/>
    <property type="match status" value="1"/>
</dbReference>
<reference evidence="3" key="1">
    <citation type="journal article" date="2021" name="PeerJ">
        <title>Extensive microbial diversity within the chicken gut microbiome revealed by metagenomics and culture.</title>
        <authorList>
            <person name="Gilroy R."/>
            <person name="Ravi A."/>
            <person name="Getino M."/>
            <person name="Pursley I."/>
            <person name="Horton D.L."/>
            <person name="Alikhan N.F."/>
            <person name="Baker D."/>
            <person name="Gharbi K."/>
            <person name="Hall N."/>
            <person name="Watson M."/>
            <person name="Adriaenssens E.M."/>
            <person name="Foster-Nyarko E."/>
            <person name="Jarju S."/>
            <person name="Secka A."/>
            <person name="Antonio M."/>
            <person name="Oren A."/>
            <person name="Chaudhuri R.R."/>
            <person name="La Ragione R."/>
            <person name="Hildebrand F."/>
            <person name="Pallen M.J."/>
        </authorList>
    </citation>
    <scope>NUCLEOTIDE SEQUENCE</scope>
    <source>
        <strain evidence="3">Gambia16-930</strain>
    </source>
</reference>
<dbReference type="GO" id="GO:0005829">
    <property type="term" value="C:cytosol"/>
    <property type="evidence" value="ECO:0007669"/>
    <property type="project" value="TreeGrafter"/>
</dbReference>
<dbReference type="Pfam" id="PF00117">
    <property type="entry name" value="GATase"/>
    <property type="match status" value="1"/>
</dbReference>
<dbReference type="SUPFAM" id="SSF52317">
    <property type="entry name" value="Class I glutamine amidotransferase-like"/>
    <property type="match status" value="1"/>
</dbReference>
<dbReference type="Proteomes" id="UP000824267">
    <property type="component" value="Unassembled WGS sequence"/>
</dbReference>
<evidence type="ECO:0000259" key="2">
    <source>
        <dbReference type="Pfam" id="PF00117"/>
    </source>
</evidence>
<dbReference type="PRINTS" id="PR00099">
    <property type="entry name" value="CPSGATASE"/>
</dbReference>
<name>A0A9D1RGZ7_9BACT</name>